<dbReference type="SMART" id="SM00849">
    <property type="entry name" value="Lactamase_B"/>
    <property type="match status" value="1"/>
</dbReference>
<dbReference type="EMBL" id="FMWD01000006">
    <property type="protein sequence ID" value="SCZ62325.1"/>
    <property type="molecule type" value="Genomic_DNA"/>
</dbReference>
<name>A0A1G5QKE6_9GAMM</name>
<dbReference type="OrthoDB" id="9800607at2"/>
<dbReference type="InterPro" id="IPR001279">
    <property type="entry name" value="Metallo-B-lactamas"/>
</dbReference>
<protein>
    <submittedName>
        <fullName evidence="2">Metallo-beta-lactamase superfamily protein</fullName>
    </submittedName>
</protein>
<feature type="domain" description="Metallo-beta-lactamase" evidence="1">
    <location>
        <begin position="32"/>
        <end position="226"/>
    </location>
</feature>
<accession>A0A1G5QKE6</accession>
<sequence length="264" mass="28580">MDEPTFGKRETVADGVEILPSYLPVPGFGVLPVNAFLLRAAQPMLVDTGLAMLREGFLSALSSALDPQTLRWIWVTHADADHVGNLAAVLEEAPEARVVTNYVGMAKMTMLGLPVVERVYLLNPGQSLNVGDRTIQAVRPPTYDAPETTALFDPVSGALFSADCFGALLSSPYEDSRQIPGNELGEGLTTWATVDAPWLRVVDARLHRQAVTSFLERKPKIILSSHLPPAPGMNDRLGEILNRAIDAPTFVGPDQAAMEQRLAQ</sequence>
<evidence type="ECO:0000313" key="2">
    <source>
        <dbReference type="EMBL" id="SCZ62325.1"/>
    </source>
</evidence>
<dbReference type="Gene3D" id="3.60.15.10">
    <property type="entry name" value="Ribonuclease Z/Hydroxyacylglutathione hydrolase-like"/>
    <property type="match status" value="1"/>
</dbReference>
<dbReference type="AlphaFoldDB" id="A0A1G5QKE6"/>
<dbReference type="InterPro" id="IPR036866">
    <property type="entry name" value="RibonucZ/Hydroxyglut_hydro"/>
</dbReference>
<dbReference type="STRING" id="415747.SAMN03097708_02300"/>
<proteinExistence type="predicted"/>
<evidence type="ECO:0000259" key="1">
    <source>
        <dbReference type="SMART" id="SM00849"/>
    </source>
</evidence>
<dbReference type="Proteomes" id="UP000199648">
    <property type="component" value="Unassembled WGS sequence"/>
</dbReference>
<dbReference type="RefSeq" id="WP_092997047.1">
    <property type="nucleotide sequence ID" value="NZ_FMWD01000006.1"/>
</dbReference>
<dbReference type="PANTHER" id="PTHR43717">
    <property type="entry name" value="ANAEROBIC NITRIC OXIDE REDUCTASE FLAVORUBREDOXIN"/>
    <property type="match status" value="1"/>
</dbReference>
<reference evidence="2 3" key="1">
    <citation type="submission" date="2016-10" db="EMBL/GenBank/DDBJ databases">
        <authorList>
            <person name="de Groot N.N."/>
        </authorList>
    </citation>
    <scope>NUCLEOTIDE SEQUENCE [LARGE SCALE GENOMIC DNA]</scope>
    <source>
        <strain evidence="2 3">HLD2</strain>
    </source>
</reference>
<keyword evidence="3" id="KW-1185">Reference proteome</keyword>
<dbReference type="SUPFAM" id="SSF56281">
    <property type="entry name" value="Metallo-hydrolase/oxidoreductase"/>
    <property type="match status" value="1"/>
</dbReference>
<gene>
    <name evidence="2" type="ORF">SAMN03097708_02300</name>
</gene>
<evidence type="ECO:0000313" key="3">
    <source>
        <dbReference type="Proteomes" id="UP000199648"/>
    </source>
</evidence>
<dbReference type="Pfam" id="PF19583">
    <property type="entry name" value="ODP"/>
    <property type="match status" value="1"/>
</dbReference>
<dbReference type="InterPro" id="IPR045761">
    <property type="entry name" value="ODP_dom"/>
</dbReference>
<organism evidence="2 3">
    <name type="scientific">Thiohalomonas denitrificans</name>
    <dbReference type="NCBI Taxonomy" id="415747"/>
    <lineage>
        <taxon>Bacteria</taxon>
        <taxon>Pseudomonadati</taxon>
        <taxon>Pseudomonadota</taxon>
        <taxon>Gammaproteobacteria</taxon>
        <taxon>Thiohalomonadales</taxon>
        <taxon>Thiohalomonadaceae</taxon>
        <taxon>Thiohalomonas</taxon>
    </lineage>
</organism>
<dbReference type="PANTHER" id="PTHR43717:SF1">
    <property type="entry name" value="ANAEROBIC NITRIC OXIDE REDUCTASE FLAVORUBREDOXIN"/>
    <property type="match status" value="1"/>
</dbReference>